<dbReference type="EMBL" id="BATC01000009">
    <property type="protein sequence ID" value="GAD58625.1"/>
    <property type="molecule type" value="Genomic_DNA"/>
</dbReference>
<evidence type="ECO:0000313" key="3">
    <source>
        <dbReference type="Proteomes" id="UP000016569"/>
    </source>
</evidence>
<gene>
    <name evidence="2" type="ORF">MBEBAB_0875</name>
</gene>
<evidence type="ECO:0000256" key="1">
    <source>
        <dbReference type="ARBA" id="ARBA00005254"/>
    </source>
</evidence>
<dbReference type="CDD" id="cd06558">
    <property type="entry name" value="crotonase-like"/>
    <property type="match status" value="1"/>
</dbReference>
<dbReference type="OrthoDB" id="5730382at2"/>
<dbReference type="Proteomes" id="UP000016569">
    <property type="component" value="Unassembled WGS sequence"/>
</dbReference>
<comment type="caution">
    <text evidence="2">The sequence shown here is derived from an EMBL/GenBank/DDBJ whole genome shotgun (WGS) entry which is preliminary data.</text>
</comment>
<dbReference type="SUPFAM" id="SSF52096">
    <property type="entry name" value="ClpP/crotonase"/>
    <property type="match status" value="1"/>
</dbReference>
<dbReference type="Gene3D" id="1.10.12.10">
    <property type="entry name" value="Lyase 2-enoyl-coa Hydratase, Chain A, domain 2"/>
    <property type="match status" value="1"/>
</dbReference>
<comment type="similarity">
    <text evidence="1">Belongs to the enoyl-CoA hydratase/isomerase family.</text>
</comment>
<name>A0A8E0KJX7_9CAUL</name>
<organism evidence="2 3">
    <name type="scientific">Brevundimonas abyssalis TAR-001</name>
    <dbReference type="NCBI Taxonomy" id="1391729"/>
    <lineage>
        <taxon>Bacteria</taxon>
        <taxon>Pseudomonadati</taxon>
        <taxon>Pseudomonadota</taxon>
        <taxon>Alphaproteobacteria</taxon>
        <taxon>Caulobacterales</taxon>
        <taxon>Caulobacteraceae</taxon>
        <taxon>Brevundimonas</taxon>
    </lineage>
</organism>
<sequence length="265" mass="28058">MSGDGRAARVDLKIEDGLAIISLVRPKAGNALDDQSGRELNQAALESAMSSQVRAVLLRADGPNFCFGGDLGHVANQKDPARALREMTQDFHNAILTLTRMNAPLVCAIRGAATGAGLSLAAASDYVVASETALFAYAYTGVGFSADGGLTWTLPRLIGLRNFQTMYLTNRRVAAQEALDLGIVSEVVIDTEMDARAHALALELSQGPTLAFGVVKRLAADSFNSAFPAQLQVESERLAELVQTADAKGAIDALLNRRSPVFRGV</sequence>
<reference evidence="3" key="1">
    <citation type="journal article" date="2013" name="Genome Announc.">
        <title>Draft Genome Sequence of the Dimorphic Prosthecate Bacterium Brevundimonas abyssalis TAR-001T.</title>
        <authorList>
            <person name="Tsubouchi T."/>
            <person name="Nishi S."/>
            <person name="Usui K."/>
            <person name="Shimane Y."/>
            <person name="Takaki Y."/>
            <person name="Maruyama T."/>
            <person name="Hatada Y."/>
        </authorList>
    </citation>
    <scope>NUCLEOTIDE SEQUENCE [LARGE SCALE GENOMIC DNA]</scope>
    <source>
        <strain evidence="3">TAR-001</strain>
    </source>
</reference>
<dbReference type="AlphaFoldDB" id="A0A8E0KJX7"/>
<protein>
    <submittedName>
        <fullName evidence="2">Enoyl-CoA hydratase</fullName>
    </submittedName>
</protein>
<keyword evidence="3" id="KW-1185">Reference proteome</keyword>
<dbReference type="InterPro" id="IPR014748">
    <property type="entry name" value="Enoyl-CoA_hydra_C"/>
</dbReference>
<dbReference type="RefSeq" id="WP_021696721.1">
    <property type="nucleotide sequence ID" value="NZ_BATC01000009.1"/>
</dbReference>
<dbReference type="InterPro" id="IPR001753">
    <property type="entry name" value="Enoyl-CoA_hydra/iso"/>
</dbReference>
<dbReference type="GO" id="GO:0003824">
    <property type="term" value="F:catalytic activity"/>
    <property type="evidence" value="ECO:0007669"/>
    <property type="project" value="UniProtKB-ARBA"/>
</dbReference>
<dbReference type="Gene3D" id="3.90.226.10">
    <property type="entry name" value="2-enoyl-CoA Hydratase, Chain A, domain 1"/>
    <property type="match status" value="1"/>
</dbReference>
<proteinExistence type="inferred from homology"/>
<dbReference type="Pfam" id="PF00378">
    <property type="entry name" value="ECH_1"/>
    <property type="match status" value="1"/>
</dbReference>
<dbReference type="InterPro" id="IPR029045">
    <property type="entry name" value="ClpP/crotonase-like_dom_sf"/>
</dbReference>
<dbReference type="PANTHER" id="PTHR43459">
    <property type="entry name" value="ENOYL-COA HYDRATASE"/>
    <property type="match status" value="1"/>
</dbReference>
<dbReference type="PANTHER" id="PTHR43459:SF1">
    <property type="entry name" value="EG:BACN32G11.4 PROTEIN"/>
    <property type="match status" value="1"/>
</dbReference>
<evidence type="ECO:0000313" key="2">
    <source>
        <dbReference type="EMBL" id="GAD58625.1"/>
    </source>
</evidence>
<accession>A0A8E0KJX7</accession>